<comment type="caution">
    <text evidence="1">The sequence shown here is derived from an EMBL/GenBank/DDBJ whole genome shotgun (WGS) entry which is preliminary data.</text>
</comment>
<evidence type="ECO:0000313" key="1">
    <source>
        <dbReference type="EMBL" id="GAF05870.1"/>
    </source>
</evidence>
<organism evidence="1 2">
    <name type="scientific">Saccharicrinis fermentans DSM 9555 = JCM 21142</name>
    <dbReference type="NCBI Taxonomy" id="869213"/>
    <lineage>
        <taxon>Bacteria</taxon>
        <taxon>Pseudomonadati</taxon>
        <taxon>Bacteroidota</taxon>
        <taxon>Bacteroidia</taxon>
        <taxon>Marinilabiliales</taxon>
        <taxon>Marinilabiliaceae</taxon>
        <taxon>Saccharicrinis</taxon>
    </lineage>
</organism>
<sequence>MKNISVTIQDIKETGYSYKPLPPDLEVSFGKNLKFGMGFQFKIDNENDIFKFSTIINYMINGYEGDFLNFSNTITFKVTNLSNAIIEEEGGFMKIKDDLIVSLAAVCIGTTRGLLAANTKGTDWAKFPVPILDPKQVVEEMNRLKDENNG</sequence>
<dbReference type="STRING" id="869213.GCA_000517085_01663"/>
<dbReference type="EMBL" id="BAMD01000142">
    <property type="protein sequence ID" value="GAF05870.1"/>
    <property type="molecule type" value="Genomic_DNA"/>
</dbReference>
<accession>W7Y4N5</accession>
<reference evidence="1 2" key="1">
    <citation type="journal article" date="2014" name="Genome Announc.">
        <title>Draft Genome Sequence of Cytophaga fermentans JCM 21142T, a Facultative Anaerobe Isolated from Marine Mud.</title>
        <authorList>
            <person name="Starns D."/>
            <person name="Oshima K."/>
            <person name="Suda W."/>
            <person name="Iino T."/>
            <person name="Yuki M."/>
            <person name="Inoue J."/>
            <person name="Kitamura K."/>
            <person name="Iida T."/>
            <person name="Darby A."/>
            <person name="Hattori M."/>
            <person name="Ohkuma M."/>
        </authorList>
    </citation>
    <scope>NUCLEOTIDE SEQUENCE [LARGE SCALE GENOMIC DNA]</scope>
    <source>
        <strain evidence="1 2">JCM 21142</strain>
    </source>
</reference>
<dbReference type="RefSeq" id="WP_027471437.1">
    <property type="nucleotide sequence ID" value="NZ_BAMD01000142.1"/>
</dbReference>
<name>W7Y4N5_9BACT</name>
<dbReference type="Proteomes" id="UP000019402">
    <property type="component" value="Unassembled WGS sequence"/>
</dbReference>
<keyword evidence="2" id="KW-1185">Reference proteome</keyword>
<dbReference type="OrthoDB" id="765399at2"/>
<evidence type="ECO:0000313" key="2">
    <source>
        <dbReference type="Proteomes" id="UP000019402"/>
    </source>
</evidence>
<proteinExistence type="predicted"/>
<protein>
    <submittedName>
        <fullName evidence="1">Uncharacterized protein</fullName>
    </submittedName>
</protein>
<gene>
    <name evidence="1" type="ORF">JCM21142_114627</name>
</gene>
<dbReference type="AlphaFoldDB" id="W7Y4N5"/>